<dbReference type="InterPro" id="IPR023229">
    <property type="entry name" value="T2SS_M_periplasmic_sf"/>
</dbReference>
<name>A0A423Q2J2_9GAMM</name>
<dbReference type="Gene3D" id="3.30.1360.100">
    <property type="entry name" value="General secretion pathway protein M, EpsM"/>
    <property type="match status" value="1"/>
</dbReference>
<dbReference type="GO" id="GO:0015627">
    <property type="term" value="C:type II protein secretion system complex"/>
    <property type="evidence" value="ECO:0007669"/>
    <property type="project" value="InterPro"/>
</dbReference>
<dbReference type="PIRSF" id="PIRSF006291">
    <property type="entry name" value="GspM"/>
    <property type="match status" value="1"/>
</dbReference>
<evidence type="ECO:0000256" key="7">
    <source>
        <dbReference type="ARBA" id="ARBA00022927"/>
    </source>
</evidence>
<dbReference type="FunCoup" id="A0A423Q2J2">
    <property type="interactions" value="37"/>
</dbReference>
<dbReference type="AlphaFoldDB" id="A0A423Q2J2"/>
<comment type="caution">
    <text evidence="12">The sequence shown here is derived from an EMBL/GenBank/DDBJ whole genome shotgun (WGS) entry which is preliminary data.</text>
</comment>
<dbReference type="Proteomes" id="UP000285310">
    <property type="component" value="Unassembled WGS sequence"/>
</dbReference>
<evidence type="ECO:0000256" key="3">
    <source>
        <dbReference type="ARBA" id="ARBA00022448"/>
    </source>
</evidence>
<evidence type="ECO:0000313" key="13">
    <source>
        <dbReference type="Proteomes" id="UP000285310"/>
    </source>
</evidence>
<feature type="transmembrane region" description="Helical" evidence="11">
    <location>
        <begin position="17"/>
        <end position="35"/>
    </location>
</feature>
<comment type="function">
    <text evidence="10">Inner membrane component of the type II secretion system required for the energy-dependent secretion of extracellular factors such as proteases and toxins from the periplasm.</text>
</comment>
<evidence type="ECO:0000313" key="12">
    <source>
        <dbReference type="EMBL" id="ROO32815.1"/>
    </source>
</evidence>
<keyword evidence="6 11" id="KW-0812">Transmembrane</keyword>
<dbReference type="EMBL" id="AYKG01000001">
    <property type="protein sequence ID" value="ROO32815.1"/>
    <property type="molecule type" value="Genomic_DNA"/>
</dbReference>
<gene>
    <name evidence="12" type="ORF">SAJA_00860</name>
</gene>
<keyword evidence="5 10" id="KW-0997">Cell inner membrane</keyword>
<dbReference type="GO" id="GO:0005886">
    <property type="term" value="C:plasma membrane"/>
    <property type="evidence" value="ECO:0007669"/>
    <property type="project" value="UniProtKB-SubCell"/>
</dbReference>
<reference evidence="12 13" key="1">
    <citation type="submission" date="2013-10" db="EMBL/GenBank/DDBJ databases">
        <title>Salinisphaera japonica YTM-1 Genome Sequencing.</title>
        <authorList>
            <person name="Lai Q."/>
            <person name="Li C."/>
            <person name="Shao Z."/>
        </authorList>
    </citation>
    <scope>NUCLEOTIDE SEQUENCE [LARGE SCALE GENOMIC DNA]</scope>
    <source>
        <strain evidence="12 13">YTM-1</strain>
    </source>
</reference>
<evidence type="ECO:0000256" key="2">
    <source>
        <dbReference type="ARBA" id="ARBA00010637"/>
    </source>
</evidence>
<keyword evidence="3 10" id="KW-0813">Transport</keyword>
<keyword evidence="7 10" id="KW-0653">Protein transport</keyword>
<evidence type="ECO:0000256" key="1">
    <source>
        <dbReference type="ARBA" id="ARBA00004377"/>
    </source>
</evidence>
<accession>A0A423Q2J2</accession>
<keyword evidence="13" id="KW-1185">Reference proteome</keyword>
<evidence type="ECO:0000256" key="10">
    <source>
        <dbReference type="PIRNR" id="PIRNR006291"/>
    </source>
</evidence>
<dbReference type="InParanoid" id="A0A423Q2J2"/>
<evidence type="ECO:0000256" key="6">
    <source>
        <dbReference type="ARBA" id="ARBA00022692"/>
    </source>
</evidence>
<comment type="subcellular location">
    <subcellularLocation>
        <location evidence="1">Cell inner membrane</location>
        <topology evidence="1">Single-pass membrane protein</topology>
    </subcellularLocation>
</comment>
<comment type="similarity">
    <text evidence="2 10">Belongs to the GSP M family.</text>
</comment>
<keyword evidence="9 10" id="KW-0472">Membrane</keyword>
<dbReference type="InterPro" id="IPR007690">
    <property type="entry name" value="T2SS_GspM"/>
</dbReference>
<evidence type="ECO:0000256" key="5">
    <source>
        <dbReference type="ARBA" id="ARBA00022519"/>
    </source>
</evidence>
<keyword evidence="8 11" id="KW-1133">Transmembrane helix</keyword>
<evidence type="ECO:0000256" key="11">
    <source>
        <dbReference type="SAM" id="Phobius"/>
    </source>
</evidence>
<dbReference type="SUPFAM" id="SSF103054">
    <property type="entry name" value="General secretion pathway protein M, EpsM"/>
    <property type="match status" value="1"/>
</dbReference>
<evidence type="ECO:0000256" key="8">
    <source>
        <dbReference type="ARBA" id="ARBA00022989"/>
    </source>
</evidence>
<sequence>MNQLREWYEGLAPRERVMVTAAAVVVGIALFYYMLWSPLNSALADARAQVTAQANEARWMLGVRNEAQALRAAGAARQPTGQNESLLSIVDTTSRANQLGGAVTQIQPQNEDKATVSLENAGFDQMMYWLDTLQSKYGITVSEATVSRDNETAGEVDARLTLLRGAA</sequence>
<proteinExistence type="inferred from homology"/>
<dbReference type="RefSeq" id="WP_123656748.1">
    <property type="nucleotide sequence ID" value="NZ_AYKG01000001.1"/>
</dbReference>
<protein>
    <recommendedName>
        <fullName evidence="10">Type II secretion system protein M</fullName>
        <shortName evidence="10">T2SS protein M</shortName>
    </recommendedName>
    <alternativeName>
        <fullName evidence="10">General secretion pathway protein M</fullName>
    </alternativeName>
</protein>
<dbReference type="GO" id="GO:0015628">
    <property type="term" value="P:protein secretion by the type II secretion system"/>
    <property type="evidence" value="ECO:0007669"/>
    <property type="project" value="InterPro"/>
</dbReference>
<evidence type="ECO:0000256" key="9">
    <source>
        <dbReference type="ARBA" id="ARBA00023136"/>
    </source>
</evidence>
<evidence type="ECO:0000256" key="4">
    <source>
        <dbReference type="ARBA" id="ARBA00022475"/>
    </source>
</evidence>
<dbReference type="OrthoDB" id="6624834at2"/>
<keyword evidence="4 10" id="KW-1003">Cell membrane</keyword>
<dbReference type="Pfam" id="PF04612">
    <property type="entry name" value="T2SSM"/>
    <property type="match status" value="1"/>
</dbReference>
<organism evidence="12 13">
    <name type="scientific">Salinisphaera japonica YTM-1</name>
    <dbReference type="NCBI Taxonomy" id="1209778"/>
    <lineage>
        <taxon>Bacteria</taxon>
        <taxon>Pseudomonadati</taxon>
        <taxon>Pseudomonadota</taxon>
        <taxon>Gammaproteobacteria</taxon>
        <taxon>Salinisphaerales</taxon>
        <taxon>Salinisphaeraceae</taxon>
        <taxon>Salinisphaera</taxon>
    </lineage>
</organism>